<dbReference type="EMBL" id="CAVMBE010000137">
    <property type="protein sequence ID" value="CAK4034804.1"/>
    <property type="molecule type" value="Genomic_DNA"/>
</dbReference>
<evidence type="ECO:0000313" key="2">
    <source>
        <dbReference type="Proteomes" id="UP001296104"/>
    </source>
</evidence>
<evidence type="ECO:0000313" key="1">
    <source>
        <dbReference type="EMBL" id="CAK4034804.1"/>
    </source>
</evidence>
<dbReference type="PANTHER" id="PTHR24148:SF73">
    <property type="entry name" value="HET DOMAIN PROTEIN (AFU_ORTHOLOGUE AFUA_8G01020)"/>
    <property type="match status" value="1"/>
</dbReference>
<accession>A0AAI8Z998</accession>
<dbReference type="PANTHER" id="PTHR24148">
    <property type="entry name" value="ANKYRIN REPEAT DOMAIN-CONTAINING PROTEIN 39 HOMOLOG-RELATED"/>
    <property type="match status" value="1"/>
</dbReference>
<name>A0AAI8Z998_9PEZI</name>
<comment type="caution">
    <text evidence="1">The sequence shown here is derived from an EMBL/GenBank/DDBJ whole genome shotgun (WGS) entry which is preliminary data.</text>
</comment>
<dbReference type="InterPro" id="IPR052895">
    <property type="entry name" value="HetReg/Transcr_Mod"/>
</dbReference>
<proteinExistence type="predicted"/>
<organism evidence="1 2">
    <name type="scientific">Lecanosticta acicola</name>
    <dbReference type="NCBI Taxonomy" id="111012"/>
    <lineage>
        <taxon>Eukaryota</taxon>
        <taxon>Fungi</taxon>
        <taxon>Dikarya</taxon>
        <taxon>Ascomycota</taxon>
        <taxon>Pezizomycotina</taxon>
        <taxon>Dothideomycetes</taxon>
        <taxon>Dothideomycetidae</taxon>
        <taxon>Mycosphaerellales</taxon>
        <taxon>Mycosphaerellaceae</taxon>
        <taxon>Lecanosticta</taxon>
    </lineage>
</organism>
<sequence>MANTYNIDISDTDAFEHQPLADSSKQIRLLAVLPGNPNEDIRVRLSTHWLDLEDGSDNQDEYQGEDYEDFAGVPPTPLDRYVRFSSVPPYNAISYTWGDTQTRRIWIDDQPHTVRENCYYALWQYRLHYSEVYV</sequence>
<keyword evidence="2" id="KW-1185">Reference proteome</keyword>
<gene>
    <name evidence="1" type="ORF">LECACI_7A009962</name>
</gene>
<protein>
    <submittedName>
        <fullName evidence="1">Uncharacterized protein</fullName>
    </submittedName>
</protein>
<dbReference type="Proteomes" id="UP001296104">
    <property type="component" value="Unassembled WGS sequence"/>
</dbReference>
<reference evidence="1" key="1">
    <citation type="submission" date="2023-11" db="EMBL/GenBank/DDBJ databases">
        <authorList>
            <person name="Alioto T."/>
            <person name="Alioto T."/>
            <person name="Gomez Garrido J."/>
        </authorList>
    </citation>
    <scope>NUCLEOTIDE SEQUENCE</scope>
</reference>
<dbReference type="AlphaFoldDB" id="A0AAI8Z998"/>